<reference evidence="2" key="1">
    <citation type="submission" date="2011-07" db="EMBL/GenBank/DDBJ databases">
        <title>The Genome Sequence of Exophiala (Wangiella) dermatitidis NIH/UT8656.</title>
        <authorList>
            <consortium name="The Broad Institute Genome Sequencing Platform"/>
            <person name="Cuomo C."/>
            <person name="Wang Z."/>
            <person name="Hunicke-Smith S."/>
            <person name="Szanislo P.J."/>
            <person name="Earl A."/>
            <person name="Young S.K."/>
            <person name="Zeng Q."/>
            <person name="Gargeya S."/>
            <person name="Fitzgerald M."/>
            <person name="Haas B."/>
            <person name="Abouelleil A."/>
            <person name="Alvarado L."/>
            <person name="Arachchi H.M."/>
            <person name="Berlin A."/>
            <person name="Brown A."/>
            <person name="Chapman S.B."/>
            <person name="Chen Z."/>
            <person name="Dunbar C."/>
            <person name="Freedman E."/>
            <person name="Gearin G."/>
            <person name="Gellesch M."/>
            <person name="Goldberg J."/>
            <person name="Griggs A."/>
            <person name="Gujja S."/>
            <person name="Heiman D."/>
            <person name="Howarth C."/>
            <person name="Larson L."/>
            <person name="Lui A."/>
            <person name="MacDonald P.J.P."/>
            <person name="Montmayeur A."/>
            <person name="Murphy C."/>
            <person name="Neiman D."/>
            <person name="Pearson M."/>
            <person name="Priest M."/>
            <person name="Roberts A."/>
            <person name="Saif S."/>
            <person name="Shea T."/>
            <person name="Shenoy N."/>
            <person name="Sisk P."/>
            <person name="Stolte C."/>
            <person name="Sykes S."/>
            <person name="Wortman J."/>
            <person name="Nusbaum C."/>
            <person name="Birren B."/>
        </authorList>
    </citation>
    <scope>NUCLEOTIDE SEQUENCE</scope>
    <source>
        <strain evidence="2">NIH/UT8656</strain>
    </source>
</reference>
<proteinExistence type="predicted"/>
<evidence type="ECO:0000313" key="2">
    <source>
        <dbReference type="EMBL" id="EHY60746.1"/>
    </source>
</evidence>
<feature type="region of interest" description="Disordered" evidence="1">
    <location>
        <begin position="75"/>
        <end position="102"/>
    </location>
</feature>
<accession>H6C9N0</accession>
<dbReference type="HOGENOM" id="CLU_1384174_0_0_1"/>
<gene>
    <name evidence="2" type="ORF">HMPREF1120_08691</name>
</gene>
<dbReference type="VEuPathDB" id="FungiDB:HMPREF1120_08691"/>
<dbReference type="EMBL" id="JH226136">
    <property type="protein sequence ID" value="EHY60746.1"/>
    <property type="molecule type" value="Genomic_DNA"/>
</dbReference>
<sequence length="197" mass="21563">MCLWKAPGLSMPQYEPQVTRTRVPCQSHRIPEVLVPEARDLLRANRESWRAAWGRRRNSDAHIFYLPAHNQRVAGAAKTGGSGGSPATPARSGARGPAARRLGPTPIAPILRSLLAAANGSPSPSPPAPTPAPWPLAVSPEDFVARVKKSISMSRFPKRKCLEFMSCFGRTYKRSWTCACHYTKHLCGVNSKFKVGH</sequence>
<name>H6C9N0_EXODN</name>
<protein>
    <submittedName>
        <fullName evidence="2">Uncharacterized protein</fullName>
    </submittedName>
</protein>
<dbReference type="InParanoid" id="H6C9N0"/>
<dbReference type="RefSeq" id="XP_009161207.1">
    <property type="nucleotide sequence ID" value="XM_009162959.1"/>
</dbReference>
<dbReference type="Proteomes" id="UP000007304">
    <property type="component" value="Unassembled WGS sequence"/>
</dbReference>
<dbReference type="AlphaFoldDB" id="H6C9N0"/>
<dbReference type="GeneID" id="20313330"/>
<feature type="compositionally biased region" description="Low complexity" evidence="1">
    <location>
        <begin position="85"/>
        <end position="102"/>
    </location>
</feature>
<keyword evidence="3" id="KW-1185">Reference proteome</keyword>
<evidence type="ECO:0000256" key="1">
    <source>
        <dbReference type="SAM" id="MobiDB-lite"/>
    </source>
</evidence>
<evidence type="ECO:0000313" key="3">
    <source>
        <dbReference type="Proteomes" id="UP000007304"/>
    </source>
</evidence>
<organism evidence="2 3">
    <name type="scientific">Exophiala dermatitidis (strain ATCC 34100 / CBS 525.76 / NIH/UT8656)</name>
    <name type="common">Black yeast</name>
    <name type="synonym">Wangiella dermatitidis</name>
    <dbReference type="NCBI Taxonomy" id="858893"/>
    <lineage>
        <taxon>Eukaryota</taxon>
        <taxon>Fungi</taxon>
        <taxon>Dikarya</taxon>
        <taxon>Ascomycota</taxon>
        <taxon>Pezizomycotina</taxon>
        <taxon>Eurotiomycetes</taxon>
        <taxon>Chaetothyriomycetidae</taxon>
        <taxon>Chaetothyriales</taxon>
        <taxon>Herpotrichiellaceae</taxon>
        <taxon>Exophiala</taxon>
    </lineage>
</organism>